<evidence type="ECO:0000313" key="2">
    <source>
        <dbReference type="Proteomes" id="UP000182725"/>
    </source>
</evidence>
<dbReference type="AlphaFoldDB" id="A0A1H5PDA9"/>
<organism evidence="1 2">
    <name type="scientific">Arthrobacter alpinus</name>
    <dbReference type="NCBI Taxonomy" id="656366"/>
    <lineage>
        <taxon>Bacteria</taxon>
        <taxon>Bacillati</taxon>
        <taxon>Actinomycetota</taxon>
        <taxon>Actinomycetes</taxon>
        <taxon>Micrococcales</taxon>
        <taxon>Micrococcaceae</taxon>
        <taxon>Arthrobacter</taxon>
    </lineage>
</organism>
<proteinExistence type="predicted"/>
<gene>
    <name evidence="1" type="ORF">SAMN04489740_4155</name>
</gene>
<name>A0A1H5PDA9_9MICC</name>
<sequence>MGVTQAPPARPAHRKGFTMNSNELVQEDTTTAIFDFGRGSTALDRHVAWLVTDHHGYDYAKRIGTEYAWATAYDSYKSFRNVAGTSIMCQPRSLPEWLFEAVQEHARRDSDTPGPSCFAATSTAIDWFALAKEHSEELFLVVDFDPAPTVQQIEKALRAAQERSAEVDLWVTCEPSAYLGGGFAVSLGGLFITPLAGDTELESIIERELGGVPAFIDPRQPKTLEWAWMTQWPEASATSEDAPHE</sequence>
<protein>
    <submittedName>
        <fullName evidence="1">Uncharacterized protein</fullName>
    </submittedName>
</protein>
<reference evidence="1 2" key="1">
    <citation type="submission" date="2016-10" db="EMBL/GenBank/DDBJ databases">
        <authorList>
            <person name="de Groot N.N."/>
        </authorList>
    </citation>
    <scope>NUCLEOTIDE SEQUENCE [LARGE SCALE GENOMIC DNA]</scope>
    <source>
        <strain evidence="1 2">DSM 22274</strain>
    </source>
</reference>
<evidence type="ECO:0000313" key="1">
    <source>
        <dbReference type="EMBL" id="SEF11883.1"/>
    </source>
</evidence>
<accession>A0A1H5PDA9</accession>
<dbReference type="EMBL" id="FNTV01000002">
    <property type="protein sequence ID" value="SEF11883.1"/>
    <property type="molecule type" value="Genomic_DNA"/>
</dbReference>
<dbReference type="Proteomes" id="UP000182725">
    <property type="component" value="Unassembled WGS sequence"/>
</dbReference>